<protein>
    <recommendedName>
        <fullName evidence="3">STAS domain-containing protein</fullName>
    </recommendedName>
</protein>
<dbReference type="Proteomes" id="UP000553776">
    <property type="component" value="Unassembled WGS sequence"/>
</dbReference>
<evidence type="ECO:0000313" key="2">
    <source>
        <dbReference type="Proteomes" id="UP000553776"/>
    </source>
</evidence>
<dbReference type="EMBL" id="JACJVR010000023">
    <property type="protein sequence ID" value="MBB6691199.1"/>
    <property type="molecule type" value="Genomic_DNA"/>
</dbReference>
<reference evidence="1 2" key="1">
    <citation type="submission" date="2020-08" db="EMBL/GenBank/DDBJ databases">
        <title>Cohnella phylogeny.</title>
        <authorList>
            <person name="Dunlap C."/>
        </authorList>
    </citation>
    <scope>NUCLEOTIDE SEQUENCE [LARGE SCALE GENOMIC DNA]</scope>
    <source>
        <strain evidence="1 2">DSM 25239</strain>
    </source>
</reference>
<keyword evidence="2" id="KW-1185">Reference proteome</keyword>
<name>A0A841TU38_9BACL</name>
<evidence type="ECO:0008006" key="3">
    <source>
        <dbReference type="Google" id="ProtNLM"/>
    </source>
</evidence>
<comment type="caution">
    <text evidence="1">The sequence shown here is derived from an EMBL/GenBank/DDBJ whole genome shotgun (WGS) entry which is preliminary data.</text>
</comment>
<gene>
    <name evidence="1" type="ORF">H7B90_07305</name>
</gene>
<dbReference type="AlphaFoldDB" id="A0A841TU38"/>
<sequence>MGSFNIELDHANKILKAKVEGTFSTEDGMKSVEAYQKSIAGLNVPDYEIDIDCTQLNVSAPETLPILEACFNMYKNDGFKKVTLRLVKNPILKMQLARVARTVQLSSYEIVEV</sequence>
<accession>A0A841TU38</accession>
<proteinExistence type="predicted"/>
<organism evidence="1 2">
    <name type="scientific">Cohnella xylanilytica</name>
    <dbReference type="NCBI Taxonomy" id="557555"/>
    <lineage>
        <taxon>Bacteria</taxon>
        <taxon>Bacillati</taxon>
        <taxon>Bacillota</taxon>
        <taxon>Bacilli</taxon>
        <taxon>Bacillales</taxon>
        <taxon>Paenibacillaceae</taxon>
        <taxon>Cohnella</taxon>
    </lineage>
</organism>
<dbReference type="RefSeq" id="WP_185135199.1">
    <property type="nucleotide sequence ID" value="NZ_BORM01000048.1"/>
</dbReference>
<evidence type="ECO:0000313" key="1">
    <source>
        <dbReference type="EMBL" id="MBB6691199.1"/>
    </source>
</evidence>